<dbReference type="PIRSF" id="PIRSF000194">
    <property type="entry name" value="DHFR"/>
    <property type="match status" value="1"/>
</dbReference>
<reference evidence="9" key="3">
    <citation type="submission" date="2021-09" db="EMBL/GenBank/DDBJ databases">
        <authorList>
            <person name="Gilroy R."/>
        </authorList>
    </citation>
    <scope>NUCLEOTIDE SEQUENCE</scope>
    <source>
        <strain evidence="9">CHK192-2623</strain>
    </source>
</reference>
<accession>A0A267M9D0</accession>
<evidence type="ECO:0000256" key="2">
    <source>
        <dbReference type="ARBA" id="ARBA00009539"/>
    </source>
</evidence>
<evidence type="ECO:0000256" key="5">
    <source>
        <dbReference type="ARBA" id="ARBA00022857"/>
    </source>
</evidence>
<keyword evidence="4 7" id="KW-0554">One-carbon metabolism</keyword>
<dbReference type="InterPro" id="IPR001796">
    <property type="entry name" value="DHFR_dom"/>
</dbReference>
<dbReference type="GO" id="GO:0050661">
    <property type="term" value="F:NADP binding"/>
    <property type="evidence" value="ECO:0007669"/>
    <property type="project" value="InterPro"/>
</dbReference>
<dbReference type="InterPro" id="IPR024072">
    <property type="entry name" value="DHFR-like_dom_sf"/>
</dbReference>
<organism evidence="10 11">
    <name type="scientific">Lactobacillus johnsonii</name>
    <dbReference type="NCBI Taxonomy" id="33959"/>
    <lineage>
        <taxon>Bacteria</taxon>
        <taxon>Bacillati</taxon>
        <taxon>Bacillota</taxon>
        <taxon>Bacilli</taxon>
        <taxon>Lactobacillales</taxon>
        <taxon>Lactobacillaceae</taxon>
        <taxon>Lactobacillus</taxon>
    </lineage>
</organism>
<dbReference type="PANTHER" id="PTHR48069">
    <property type="entry name" value="DIHYDROFOLATE REDUCTASE"/>
    <property type="match status" value="1"/>
</dbReference>
<dbReference type="Gene3D" id="3.40.430.10">
    <property type="entry name" value="Dihydrofolate Reductase, subunit A"/>
    <property type="match status" value="1"/>
</dbReference>
<comment type="similarity">
    <text evidence="2 7">Belongs to the dihydrofolate reductase family.</text>
</comment>
<dbReference type="UniPathway" id="UPA00077">
    <property type="reaction ID" value="UER00158"/>
</dbReference>
<dbReference type="AlphaFoldDB" id="A0A267M9D0"/>
<protein>
    <recommendedName>
        <fullName evidence="3 7">Dihydrofolate reductase</fullName>
        <ecNumber evidence="3 7">1.5.1.3</ecNumber>
    </recommendedName>
</protein>
<dbReference type="RefSeq" id="WP_095182634.1">
    <property type="nucleotide sequence ID" value="NZ_NIBC01000084.1"/>
</dbReference>
<evidence type="ECO:0000256" key="4">
    <source>
        <dbReference type="ARBA" id="ARBA00022563"/>
    </source>
</evidence>
<dbReference type="Pfam" id="PF00186">
    <property type="entry name" value="DHFR_1"/>
    <property type="match status" value="1"/>
</dbReference>
<sequence length="167" mass="20020">MIRFIWAEDEDGRIGYQGALPWHLPADLKHFKELTSNHIIVMGRKTFDSFPGLLPKRKHIILSTNPILQRRYQDNSRVKVFSQIKQLKNWIEDHTEETIDIIGGAEVFKEFKDEVDVLEKTKIHHIFKCDTWMPELKYEDFKLVNSESHRPDENNKFDYDFLEYKRI</sequence>
<dbReference type="GO" id="GO:0016301">
    <property type="term" value="F:kinase activity"/>
    <property type="evidence" value="ECO:0007669"/>
    <property type="project" value="UniProtKB-KW"/>
</dbReference>
<dbReference type="Proteomes" id="UP000732527">
    <property type="component" value="Unassembled WGS sequence"/>
</dbReference>
<dbReference type="PANTHER" id="PTHR48069:SF3">
    <property type="entry name" value="DIHYDROFOLATE REDUCTASE"/>
    <property type="match status" value="1"/>
</dbReference>
<evidence type="ECO:0000256" key="1">
    <source>
        <dbReference type="ARBA" id="ARBA00004903"/>
    </source>
</evidence>
<dbReference type="EMBL" id="NIBD01000015">
    <property type="protein sequence ID" value="PAB56057.1"/>
    <property type="molecule type" value="Genomic_DNA"/>
</dbReference>
<dbReference type="GO" id="GO:0046654">
    <property type="term" value="P:tetrahydrofolate biosynthetic process"/>
    <property type="evidence" value="ECO:0007669"/>
    <property type="project" value="UniProtKB-UniPathway"/>
</dbReference>
<comment type="catalytic activity">
    <reaction evidence="7">
        <text>(6S)-5,6,7,8-tetrahydrofolate + NADP(+) = 7,8-dihydrofolate + NADPH + H(+)</text>
        <dbReference type="Rhea" id="RHEA:15009"/>
        <dbReference type="ChEBI" id="CHEBI:15378"/>
        <dbReference type="ChEBI" id="CHEBI:57451"/>
        <dbReference type="ChEBI" id="CHEBI:57453"/>
        <dbReference type="ChEBI" id="CHEBI:57783"/>
        <dbReference type="ChEBI" id="CHEBI:58349"/>
        <dbReference type="EC" id="1.5.1.3"/>
    </reaction>
</comment>
<dbReference type="Proteomes" id="UP000216008">
    <property type="component" value="Unassembled WGS sequence"/>
</dbReference>
<keyword evidence="10" id="KW-0418">Kinase</keyword>
<dbReference type="EMBL" id="DYYQ01000020">
    <property type="protein sequence ID" value="HJE49305.1"/>
    <property type="molecule type" value="Genomic_DNA"/>
</dbReference>
<dbReference type="GO" id="GO:0006730">
    <property type="term" value="P:one-carbon metabolic process"/>
    <property type="evidence" value="ECO:0007669"/>
    <property type="project" value="UniProtKB-KW"/>
</dbReference>
<dbReference type="PRINTS" id="PR00070">
    <property type="entry name" value="DHFR"/>
</dbReference>
<dbReference type="InterPro" id="IPR012259">
    <property type="entry name" value="DHFR"/>
</dbReference>
<dbReference type="PROSITE" id="PS51330">
    <property type="entry name" value="DHFR_2"/>
    <property type="match status" value="1"/>
</dbReference>
<dbReference type="GO" id="GO:0046655">
    <property type="term" value="P:folic acid metabolic process"/>
    <property type="evidence" value="ECO:0007669"/>
    <property type="project" value="TreeGrafter"/>
</dbReference>
<comment type="caution">
    <text evidence="10">The sequence shown here is derived from an EMBL/GenBank/DDBJ whole genome shotgun (WGS) entry which is preliminary data.</text>
</comment>
<feature type="domain" description="DHFR" evidence="8">
    <location>
        <begin position="1"/>
        <end position="166"/>
    </location>
</feature>
<comment type="function">
    <text evidence="7">Key enzyme in folate metabolism. Catalyzes an essential reaction for de novo glycine and purine synthesis, and for DNA precursor synthesis.</text>
</comment>
<keyword evidence="6 7" id="KW-0560">Oxidoreductase</keyword>
<evidence type="ECO:0000256" key="6">
    <source>
        <dbReference type="ARBA" id="ARBA00023002"/>
    </source>
</evidence>
<keyword evidence="5 7" id="KW-0521">NADP</keyword>
<evidence type="ECO:0000313" key="10">
    <source>
        <dbReference type="EMBL" id="PAB56057.1"/>
    </source>
</evidence>
<dbReference type="CDD" id="cd00209">
    <property type="entry name" value="DHFR"/>
    <property type="match status" value="1"/>
</dbReference>
<gene>
    <name evidence="10" type="ORF">A3Q24_02975</name>
    <name evidence="9" type="ORF">K8V69_03875</name>
</gene>
<dbReference type="EC" id="1.5.1.3" evidence="3 7"/>
<dbReference type="SUPFAM" id="SSF53597">
    <property type="entry name" value="Dihydrofolate reductase-like"/>
    <property type="match status" value="1"/>
</dbReference>
<comment type="pathway">
    <text evidence="1 7">Cofactor biosynthesis; tetrahydrofolate biosynthesis; 5,6,7,8-tetrahydrofolate from 7,8-dihydrofolate: step 1/1.</text>
</comment>
<evidence type="ECO:0000313" key="9">
    <source>
        <dbReference type="EMBL" id="HJE49305.1"/>
    </source>
</evidence>
<evidence type="ECO:0000256" key="7">
    <source>
        <dbReference type="PIRNR" id="PIRNR000194"/>
    </source>
</evidence>
<reference evidence="9" key="2">
    <citation type="journal article" date="2021" name="PeerJ">
        <title>Extensive microbial diversity within the chicken gut microbiome revealed by metagenomics and culture.</title>
        <authorList>
            <person name="Gilroy R."/>
            <person name="Ravi A."/>
            <person name="Getino M."/>
            <person name="Pursley I."/>
            <person name="Horton D.L."/>
            <person name="Alikhan N.F."/>
            <person name="Baker D."/>
            <person name="Gharbi K."/>
            <person name="Hall N."/>
            <person name="Watson M."/>
            <person name="Adriaenssens E.M."/>
            <person name="Foster-Nyarko E."/>
            <person name="Jarju S."/>
            <person name="Secka A."/>
            <person name="Antonio M."/>
            <person name="Oren A."/>
            <person name="Chaudhuri R.R."/>
            <person name="La Ragione R."/>
            <person name="Hildebrand F."/>
            <person name="Pallen M.J."/>
        </authorList>
    </citation>
    <scope>NUCLEOTIDE SEQUENCE</scope>
    <source>
        <strain evidence="9">CHK192-2623</strain>
    </source>
</reference>
<dbReference type="GO" id="GO:0046452">
    <property type="term" value="P:dihydrofolate metabolic process"/>
    <property type="evidence" value="ECO:0007669"/>
    <property type="project" value="TreeGrafter"/>
</dbReference>
<name>A0A267M9D0_LACJH</name>
<evidence type="ECO:0000256" key="3">
    <source>
        <dbReference type="ARBA" id="ARBA00012856"/>
    </source>
</evidence>
<evidence type="ECO:0000313" key="11">
    <source>
        <dbReference type="Proteomes" id="UP000216008"/>
    </source>
</evidence>
<keyword evidence="10" id="KW-0808">Transferase</keyword>
<evidence type="ECO:0000259" key="8">
    <source>
        <dbReference type="PROSITE" id="PS51330"/>
    </source>
</evidence>
<proteinExistence type="inferred from homology"/>
<reference evidence="10 11" key="1">
    <citation type="submission" date="2017-05" db="EMBL/GenBank/DDBJ databases">
        <title>Lactobacillus johnsonii from commercial turkeys.</title>
        <authorList>
            <person name="Johnson T.J."/>
            <person name="Youmans B."/>
        </authorList>
    </citation>
    <scope>NUCLEOTIDE SEQUENCE [LARGE SCALE GENOMIC DNA]</scope>
    <source>
        <strain evidence="10 11">UMNLJ114</strain>
    </source>
</reference>
<dbReference type="GO" id="GO:0004146">
    <property type="term" value="F:dihydrofolate reductase activity"/>
    <property type="evidence" value="ECO:0007669"/>
    <property type="project" value="UniProtKB-EC"/>
</dbReference>
<dbReference type="GO" id="GO:0005829">
    <property type="term" value="C:cytosol"/>
    <property type="evidence" value="ECO:0007669"/>
    <property type="project" value="TreeGrafter"/>
</dbReference>